<comment type="caution">
    <text evidence="6">The sequence shown here is derived from an EMBL/GenBank/DDBJ whole genome shotgun (WGS) entry which is preliminary data.</text>
</comment>
<dbReference type="Pfam" id="PF00501">
    <property type="entry name" value="AMP-binding"/>
    <property type="match status" value="1"/>
</dbReference>
<dbReference type="InterPro" id="IPR016163">
    <property type="entry name" value="Ald_DH_C"/>
</dbReference>
<dbReference type="GO" id="GO:0006631">
    <property type="term" value="P:fatty acid metabolic process"/>
    <property type="evidence" value="ECO:0007669"/>
    <property type="project" value="TreeGrafter"/>
</dbReference>
<dbReference type="InterPro" id="IPR016162">
    <property type="entry name" value="Ald_DH_N"/>
</dbReference>
<keyword evidence="3" id="KW-0560">Oxidoreductase</keyword>
<keyword evidence="7" id="KW-1185">Reference proteome</keyword>
<feature type="domain" description="AMP-dependent synthetase/ligase" evidence="5">
    <location>
        <begin position="19"/>
        <end position="338"/>
    </location>
</feature>
<feature type="domain" description="Aldehyde dehydrogenase" evidence="4">
    <location>
        <begin position="644"/>
        <end position="812"/>
    </location>
</feature>
<evidence type="ECO:0000313" key="7">
    <source>
        <dbReference type="Proteomes" id="UP000562984"/>
    </source>
</evidence>
<evidence type="ECO:0000256" key="2">
    <source>
        <dbReference type="ARBA" id="ARBA00022598"/>
    </source>
</evidence>
<evidence type="ECO:0000313" key="6">
    <source>
        <dbReference type="EMBL" id="NNG36694.1"/>
    </source>
</evidence>
<keyword evidence="2" id="KW-0436">Ligase</keyword>
<dbReference type="AlphaFoldDB" id="A0A849A6V5"/>
<name>A0A849A6V5_9ACTN</name>
<dbReference type="SUPFAM" id="SSF53720">
    <property type="entry name" value="ALDH-like"/>
    <property type="match status" value="1"/>
</dbReference>
<sequence>MRGGPLHDWVGATTISTATRLEREQLVDGALAIAARLAQRGGEPGDRIGLLCRNGPGFVAAALALMHADASIVLIDPTLDDRRVAERCHQAGTDLVVSDTDRQLAGVDVLSTEQLSVANQRDSSRQLDVTAWWRRSDALVVFSSGTTGTPCAIVRPGPGLRENLARTQRRMGYRTTDVLMPLLPYSHQYGFSMVLLWWLSGCALVSIAPQSLGTALQAAAACQVTVVDATPASYHSLLRLIRFTGNAAQNKLDLSAVRMWCVGGSPVGAALRTAMSDAFGRPLLDGYGSSELGNIALADPQDPIGCGRPLDGVSVQIVDEDGSPVAPGTVGRILVASPDQLIARKPVGEPWQPVAAGYFATGDLGRLDEHGRLTVIGRAKAVHRLGHTLYPEAIAARAEVCGAPVQVIADADERTGSRLTFVVAAEPDRGSAADWRRRFCSVLDRAEWPNRVLVVDRFPTGSTGKPSLDGLRELVRDNGFGTRHAEGELAGQTVSPASSAVKSWPARAQARWDRLSVVADRLEQDRALAISLLTAVVGHQAAADEVDAAVATLRGARDEVLRYQPGQIDRLAVFMPSNIPLYSYVLHLLVPSLYTDRIAFRPSSHIRDATVALHEYLSGLHGLDIELSLQTQREFLTGPVANSDVVVFTGTYANAERIRDELRPDQLMLFFGQGVNPVVVGTDADLAAAVADVLRIRMINNGQDCFGPDVILVHDSIADEFVARLQAKLTALRFGEYADPTADYGPLLYEQAFGGAVEHLQRMADTIVHGGAVQLRQRHLEPTVLRRPLPSKLTCEELFAPIFNVVTYPDDASLHRVLRSPYFAERAMGAMVYGCGEATVELLRERHHVCVETTLLDEDDGNSPFGGRGIRANYIAVRGARYAEPLLLSKAIAEYAKPAGQPAAHGPVRPASA</sequence>
<dbReference type="Gene3D" id="3.30.300.30">
    <property type="match status" value="1"/>
</dbReference>
<proteinExistence type="inferred from homology"/>
<evidence type="ECO:0000256" key="1">
    <source>
        <dbReference type="ARBA" id="ARBA00006432"/>
    </source>
</evidence>
<gene>
    <name evidence="6" type="ORF">HKD39_13430</name>
</gene>
<dbReference type="InterPro" id="IPR045851">
    <property type="entry name" value="AMP-bd_C_sf"/>
</dbReference>
<dbReference type="PANTHER" id="PTHR43201">
    <property type="entry name" value="ACYL-COA SYNTHETASE"/>
    <property type="match status" value="1"/>
</dbReference>
<dbReference type="PANTHER" id="PTHR43201:SF5">
    <property type="entry name" value="MEDIUM-CHAIN ACYL-COA LIGASE ACSF2, MITOCHONDRIAL"/>
    <property type="match status" value="1"/>
</dbReference>
<dbReference type="RefSeq" id="WP_171200378.1">
    <property type="nucleotide sequence ID" value="NZ_JABEND010000007.1"/>
</dbReference>
<dbReference type="GO" id="GO:0031956">
    <property type="term" value="F:medium-chain fatty acid-CoA ligase activity"/>
    <property type="evidence" value="ECO:0007669"/>
    <property type="project" value="TreeGrafter"/>
</dbReference>
<evidence type="ECO:0000259" key="4">
    <source>
        <dbReference type="Pfam" id="PF00171"/>
    </source>
</evidence>
<comment type="similarity">
    <text evidence="1">Belongs to the ATP-dependent AMP-binding enzyme family.</text>
</comment>
<organism evidence="6 7">
    <name type="scientific">Nakamurella aerolata</name>
    <dbReference type="NCBI Taxonomy" id="1656892"/>
    <lineage>
        <taxon>Bacteria</taxon>
        <taxon>Bacillati</taxon>
        <taxon>Actinomycetota</taxon>
        <taxon>Actinomycetes</taxon>
        <taxon>Nakamurellales</taxon>
        <taxon>Nakamurellaceae</taxon>
        <taxon>Nakamurella</taxon>
    </lineage>
</organism>
<dbReference type="Proteomes" id="UP000562984">
    <property type="component" value="Unassembled WGS sequence"/>
</dbReference>
<dbReference type="InterPro" id="IPR015590">
    <property type="entry name" value="Aldehyde_DH_dom"/>
</dbReference>
<dbReference type="InterPro" id="IPR000873">
    <property type="entry name" value="AMP-dep_synth/lig_dom"/>
</dbReference>
<evidence type="ECO:0000256" key="3">
    <source>
        <dbReference type="ARBA" id="ARBA00023002"/>
    </source>
</evidence>
<dbReference type="Gene3D" id="3.40.50.12780">
    <property type="entry name" value="N-terminal domain of ligase-like"/>
    <property type="match status" value="1"/>
</dbReference>
<reference evidence="6 7" key="1">
    <citation type="submission" date="2020-05" db="EMBL/GenBank/DDBJ databases">
        <title>Nakamurella sp. DB0629 isolated from air conditioner.</title>
        <authorList>
            <person name="Kim D.H."/>
            <person name="Kim D.-U."/>
        </authorList>
    </citation>
    <scope>NUCLEOTIDE SEQUENCE [LARGE SCALE GENOMIC DNA]</scope>
    <source>
        <strain evidence="6 7">DB0629</strain>
    </source>
</reference>
<dbReference type="Gene3D" id="3.40.309.10">
    <property type="entry name" value="Aldehyde Dehydrogenase, Chain A, domain 2"/>
    <property type="match status" value="1"/>
</dbReference>
<protein>
    <submittedName>
        <fullName evidence="6">Aldehyde dehydrogenase family protein</fullName>
    </submittedName>
</protein>
<dbReference type="CDD" id="cd04433">
    <property type="entry name" value="AFD_class_I"/>
    <property type="match status" value="1"/>
</dbReference>
<dbReference type="Pfam" id="PF00171">
    <property type="entry name" value="Aldedh"/>
    <property type="match status" value="1"/>
</dbReference>
<dbReference type="InterPro" id="IPR016161">
    <property type="entry name" value="Ald_DH/histidinol_DH"/>
</dbReference>
<evidence type="ECO:0000259" key="5">
    <source>
        <dbReference type="Pfam" id="PF00501"/>
    </source>
</evidence>
<dbReference type="EMBL" id="JABEND010000007">
    <property type="protein sequence ID" value="NNG36694.1"/>
    <property type="molecule type" value="Genomic_DNA"/>
</dbReference>
<dbReference type="SUPFAM" id="SSF56801">
    <property type="entry name" value="Acetyl-CoA synthetase-like"/>
    <property type="match status" value="1"/>
</dbReference>
<dbReference type="InterPro" id="IPR042099">
    <property type="entry name" value="ANL_N_sf"/>
</dbReference>
<dbReference type="GO" id="GO:0016620">
    <property type="term" value="F:oxidoreductase activity, acting on the aldehyde or oxo group of donors, NAD or NADP as acceptor"/>
    <property type="evidence" value="ECO:0007669"/>
    <property type="project" value="InterPro"/>
</dbReference>
<dbReference type="Gene3D" id="3.40.605.10">
    <property type="entry name" value="Aldehyde Dehydrogenase, Chain A, domain 1"/>
    <property type="match status" value="1"/>
</dbReference>
<accession>A0A849A6V5</accession>